<keyword evidence="3" id="KW-1185">Reference proteome</keyword>
<name>E1RDF4_METP4</name>
<gene>
    <name evidence="2" type="ordered locus">Mpet_0057</name>
</gene>
<dbReference type="HOGENOM" id="CLU_2433899_0_0_2"/>
<accession>E1RDF4</accession>
<protein>
    <submittedName>
        <fullName evidence="2">Uncharacterized protein</fullName>
    </submittedName>
</protein>
<dbReference type="EMBL" id="CP002117">
    <property type="protein sequence ID" value="ADN34838.1"/>
    <property type="molecule type" value="Genomic_DNA"/>
</dbReference>
<sequence>MESNTAASRAGWATLLAIIVIALIILALFFLEYLVIGFLLLVGAIVILALAAIIVTAVMIIPFYAMKGTVVEEGSYMMDDVKAVENERKD</sequence>
<keyword evidence="1" id="KW-0472">Membrane</keyword>
<dbReference type="Proteomes" id="UP000006565">
    <property type="component" value="Chromosome"/>
</dbReference>
<proteinExistence type="predicted"/>
<dbReference type="RefSeq" id="WP_013328017.1">
    <property type="nucleotide sequence ID" value="NC_014507.1"/>
</dbReference>
<keyword evidence="1" id="KW-1133">Transmembrane helix</keyword>
<dbReference type="AlphaFoldDB" id="E1RDF4"/>
<evidence type="ECO:0000313" key="3">
    <source>
        <dbReference type="Proteomes" id="UP000006565"/>
    </source>
</evidence>
<dbReference type="GeneID" id="9742495"/>
<evidence type="ECO:0000256" key="1">
    <source>
        <dbReference type="SAM" id="Phobius"/>
    </source>
</evidence>
<keyword evidence="1" id="KW-0812">Transmembrane</keyword>
<feature type="transmembrane region" description="Helical" evidence="1">
    <location>
        <begin position="38"/>
        <end position="65"/>
    </location>
</feature>
<evidence type="ECO:0000313" key="2">
    <source>
        <dbReference type="EMBL" id="ADN34838.1"/>
    </source>
</evidence>
<organism evidence="2 3">
    <name type="scientific">Methanolacinia petrolearia (strain DSM 11571 / OCM 486 / SEBR 4847)</name>
    <name type="common">Methanoplanus petrolearius</name>
    <dbReference type="NCBI Taxonomy" id="679926"/>
    <lineage>
        <taxon>Archaea</taxon>
        <taxon>Methanobacteriati</taxon>
        <taxon>Methanobacteriota</taxon>
        <taxon>Stenosarchaea group</taxon>
        <taxon>Methanomicrobia</taxon>
        <taxon>Methanomicrobiales</taxon>
        <taxon>Methanomicrobiaceae</taxon>
        <taxon>Methanolacinia</taxon>
    </lineage>
</organism>
<reference evidence="2 3" key="1">
    <citation type="journal article" date="2010" name="Stand. Genomic Sci.">
        <title>Complete genome sequence of Methanoplanus petrolearius type strain (SEBR 4847).</title>
        <authorList>
            <person name="Brambilla E."/>
            <person name="Djao O.D."/>
            <person name="Daligault H."/>
            <person name="Lapidus A."/>
            <person name="Lucas S."/>
            <person name="Hammon N."/>
            <person name="Nolan M."/>
            <person name="Tice H."/>
            <person name="Cheng J.F."/>
            <person name="Han C."/>
            <person name="Tapia R."/>
            <person name="Goodwin L."/>
            <person name="Pitluck S."/>
            <person name="Liolios K."/>
            <person name="Ivanova N."/>
            <person name="Mavromatis K."/>
            <person name="Mikhailova N."/>
            <person name="Pati A."/>
            <person name="Chen A."/>
            <person name="Palaniappan K."/>
            <person name="Land M."/>
            <person name="Hauser L."/>
            <person name="Chang Y.J."/>
            <person name="Jeffries C.D."/>
            <person name="Rohde M."/>
            <person name="Spring S."/>
            <person name="Sikorski J."/>
            <person name="Goker M."/>
            <person name="Woyke T."/>
            <person name="Bristow J."/>
            <person name="Eisen J.A."/>
            <person name="Markowitz V."/>
            <person name="Hugenholtz P."/>
            <person name="Kyrpides N.C."/>
            <person name="Klenk H.P."/>
        </authorList>
    </citation>
    <scope>NUCLEOTIDE SEQUENCE [LARGE SCALE GENOMIC DNA]</scope>
    <source>
        <strain evidence="3">DSM 11571 / OCM 486 / SEBR 4847</strain>
    </source>
</reference>
<dbReference type="KEGG" id="mpi:Mpet_0057"/>
<dbReference type="STRING" id="679926.Mpet_0057"/>
<feature type="transmembrane region" description="Helical" evidence="1">
    <location>
        <begin position="12"/>
        <end position="31"/>
    </location>
</feature>